<keyword evidence="4" id="KW-1185">Reference proteome</keyword>
<dbReference type="InterPro" id="IPR016924">
    <property type="entry name" value="UCP029543"/>
</dbReference>
<evidence type="ECO:0000256" key="2">
    <source>
        <dbReference type="SAM" id="SignalP"/>
    </source>
</evidence>
<keyword evidence="1" id="KW-0472">Membrane</keyword>
<dbReference type="Pfam" id="PF20332">
    <property type="entry name" value="DUF6627"/>
    <property type="match status" value="1"/>
</dbReference>
<feature type="chain" id="PRO_5031223206" evidence="2">
    <location>
        <begin position="30"/>
        <end position="137"/>
    </location>
</feature>
<dbReference type="Proteomes" id="UP000539372">
    <property type="component" value="Unassembled WGS sequence"/>
</dbReference>
<dbReference type="RefSeq" id="WP_169624011.1">
    <property type="nucleotide sequence ID" value="NZ_JABBNT010000001.1"/>
</dbReference>
<feature type="transmembrane region" description="Helical" evidence="1">
    <location>
        <begin position="101"/>
        <end position="124"/>
    </location>
</feature>
<name>A0A7Y0HEN5_9PROT</name>
<keyword evidence="1" id="KW-1133">Transmembrane helix</keyword>
<gene>
    <name evidence="3" type="ORF">HH303_04695</name>
</gene>
<organism evidence="3 4">
    <name type="scientific">Pacificispira spongiicola</name>
    <dbReference type="NCBI Taxonomy" id="2729598"/>
    <lineage>
        <taxon>Bacteria</taxon>
        <taxon>Pseudomonadati</taxon>
        <taxon>Pseudomonadota</taxon>
        <taxon>Alphaproteobacteria</taxon>
        <taxon>Rhodospirillales</taxon>
        <taxon>Rhodospirillaceae</taxon>
        <taxon>Pacificispira</taxon>
    </lineage>
</organism>
<dbReference type="AlphaFoldDB" id="A0A7Y0HEN5"/>
<keyword evidence="1" id="KW-0812">Transmembrane</keyword>
<evidence type="ECO:0000313" key="4">
    <source>
        <dbReference type="Proteomes" id="UP000539372"/>
    </source>
</evidence>
<accession>A0A7Y0HEN5</accession>
<reference evidence="3 4" key="1">
    <citation type="submission" date="2020-04" db="EMBL/GenBank/DDBJ databases">
        <title>Rhodospirillaceae bacterium KN72 isolated from deep sea.</title>
        <authorList>
            <person name="Zhang D.-C."/>
        </authorList>
    </citation>
    <scope>NUCLEOTIDE SEQUENCE [LARGE SCALE GENOMIC DNA]</scope>
    <source>
        <strain evidence="3 4">KN72</strain>
    </source>
</reference>
<proteinExistence type="predicted"/>
<evidence type="ECO:0000256" key="1">
    <source>
        <dbReference type="SAM" id="Phobius"/>
    </source>
</evidence>
<sequence>MKTYRLKAIALTCAVSAAAPAVAPLSAQAAMVGTEKLVTQSRVDENRATIDAFMAREDVREEFRRLGVAPEEADARVAALTDAEAERMASTIRSAPSGQGAVGAIVGAGLIVFLVLLITDILGFTDVFNFTKNQNAS</sequence>
<evidence type="ECO:0000313" key="3">
    <source>
        <dbReference type="EMBL" id="NMM43763.1"/>
    </source>
</evidence>
<protein>
    <submittedName>
        <fullName evidence="3">PA2779 family protein</fullName>
    </submittedName>
</protein>
<comment type="caution">
    <text evidence="3">The sequence shown here is derived from an EMBL/GenBank/DDBJ whole genome shotgun (WGS) entry which is preliminary data.</text>
</comment>
<dbReference type="EMBL" id="JABBNT010000001">
    <property type="protein sequence ID" value="NMM43763.1"/>
    <property type="molecule type" value="Genomic_DNA"/>
</dbReference>
<dbReference type="InterPro" id="IPR046735">
    <property type="entry name" value="PA2779-like"/>
</dbReference>
<keyword evidence="2" id="KW-0732">Signal</keyword>
<dbReference type="NCBIfam" id="NF033919">
    <property type="entry name" value="PA2779_fam"/>
    <property type="match status" value="1"/>
</dbReference>
<feature type="signal peptide" evidence="2">
    <location>
        <begin position="1"/>
        <end position="29"/>
    </location>
</feature>
<dbReference type="PIRSF" id="PIRSF029543">
    <property type="entry name" value="UCP029543"/>
    <property type="match status" value="1"/>
</dbReference>